<dbReference type="PANTHER" id="PTHR23028">
    <property type="entry name" value="ACETYLTRANSFERASE"/>
    <property type="match status" value="1"/>
</dbReference>
<dbReference type="GO" id="GO:0016747">
    <property type="term" value="F:acyltransferase activity, transferring groups other than amino-acyl groups"/>
    <property type="evidence" value="ECO:0007669"/>
    <property type="project" value="InterPro"/>
</dbReference>
<dbReference type="Pfam" id="PF01757">
    <property type="entry name" value="Acyl_transf_3"/>
    <property type="match status" value="1"/>
</dbReference>
<feature type="transmembrane region" description="Helical" evidence="1">
    <location>
        <begin position="113"/>
        <end position="133"/>
    </location>
</feature>
<feature type="domain" description="Acyltransferase 3" evidence="2">
    <location>
        <begin position="25"/>
        <end position="234"/>
    </location>
</feature>
<comment type="caution">
    <text evidence="3">The sequence shown here is derived from an EMBL/GenBank/DDBJ whole genome shotgun (WGS) entry which is preliminary data.</text>
</comment>
<dbReference type="EMBL" id="JAHCVI010000002">
    <property type="protein sequence ID" value="KAG7289823.1"/>
    <property type="molecule type" value="Genomic_DNA"/>
</dbReference>
<keyword evidence="1" id="KW-0472">Membrane</keyword>
<feature type="transmembrane region" description="Helical" evidence="1">
    <location>
        <begin position="171"/>
        <end position="191"/>
    </location>
</feature>
<proteinExistence type="predicted"/>
<dbReference type="InterPro" id="IPR050879">
    <property type="entry name" value="Acyltransferase_3"/>
</dbReference>
<reference evidence="3" key="1">
    <citation type="submission" date="2023-02" db="EMBL/GenBank/DDBJ databases">
        <authorList>
            <person name="Palmer J.M."/>
        </authorList>
    </citation>
    <scope>NUCLEOTIDE SEQUENCE</scope>
    <source>
        <strain evidence="3">FW57</strain>
    </source>
</reference>
<keyword evidence="1" id="KW-0812">Transmembrane</keyword>
<evidence type="ECO:0000313" key="3">
    <source>
        <dbReference type="EMBL" id="KAG7289823.1"/>
    </source>
</evidence>
<dbReference type="InterPro" id="IPR002656">
    <property type="entry name" value="Acyl_transf_3_dom"/>
</dbReference>
<dbReference type="PANTHER" id="PTHR23028:SF126">
    <property type="entry name" value="ACYLTRANSFERASE 3 DOMAIN-CONTAINING PROTEIN"/>
    <property type="match status" value="1"/>
</dbReference>
<feature type="transmembrane region" description="Helical" evidence="1">
    <location>
        <begin position="20"/>
        <end position="40"/>
    </location>
</feature>
<gene>
    <name evidence="3" type="ORF">NEMBOFW57_006200</name>
</gene>
<organism evidence="3 4">
    <name type="scientific">Staphylotrichum longicolle</name>
    <dbReference type="NCBI Taxonomy" id="669026"/>
    <lineage>
        <taxon>Eukaryota</taxon>
        <taxon>Fungi</taxon>
        <taxon>Dikarya</taxon>
        <taxon>Ascomycota</taxon>
        <taxon>Pezizomycotina</taxon>
        <taxon>Sordariomycetes</taxon>
        <taxon>Sordariomycetidae</taxon>
        <taxon>Sordariales</taxon>
        <taxon>Chaetomiaceae</taxon>
        <taxon>Staphylotrichum</taxon>
    </lineage>
</organism>
<dbReference type="Proteomes" id="UP001197093">
    <property type="component" value="Unassembled WGS sequence"/>
</dbReference>
<accession>A0AAD4F2W6</accession>
<evidence type="ECO:0000256" key="1">
    <source>
        <dbReference type="SAM" id="Phobius"/>
    </source>
</evidence>
<evidence type="ECO:0000259" key="2">
    <source>
        <dbReference type="Pfam" id="PF01757"/>
    </source>
</evidence>
<sequence length="289" mass="32976">MLGPGHRQSTPSTSSISHHLLLPAVIVFFCHYTENNFSALTPSYGLDPEHRPSSWLQPPLARAVFSGRPMVHIFFVVSGVVLSYKPVRALHTRETERCYAALASSRFRRTFRLFGPCVVSTFLILCIRQMGWFGRTQETLAEELWKWKGAVFHQLAWPWEWDRDLRPAYDVHLWTIPIEFVHLMLLVMVLLMLSRVQLGVRVAAVLGLMAFCLACWKWAGFEFLAGLFLADVYVLRAARAKEWEGDSEILVRVVGRGHCLGGGRLGFLRRLFESPSAQYCGRISYAVYI</sequence>
<keyword evidence="1" id="KW-1133">Transmembrane helix</keyword>
<feature type="transmembrane region" description="Helical" evidence="1">
    <location>
        <begin position="198"/>
        <end position="219"/>
    </location>
</feature>
<evidence type="ECO:0000313" key="4">
    <source>
        <dbReference type="Proteomes" id="UP001197093"/>
    </source>
</evidence>
<keyword evidence="4" id="KW-1185">Reference proteome</keyword>
<protein>
    <recommendedName>
        <fullName evidence="2">Acyltransferase 3 domain-containing protein</fullName>
    </recommendedName>
</protein>
<dbReference type="AlphaFoldDB" id="A0AAD4F2W6"/>
<name>A0AAD4F2W6_9PEZI</name>